<sequence>MSTPGTPTTQRKRPFSQANQNGETSDGTGGLLGALGEVVGEWLQGWGLLGALRKRSGAPGVARSTPATPPTHSHPSSPSHEHIELRQLSFQCREGDGGSGEGGSRQLTPCEVVRRRHPLNFPRSPRPPRHSYYEGSSPDSYLLTAVLIHSLKHGSGKVCQEPHCNVCITRFGQNLREACGLDLSMISQKGDHSLDASLPTALYSRSISQEGNEVKNWKHDRKDYLDISTDMQELSQVSPLSSPSSSFPYAQISPLPSPQSSITMSSTLTSRNPTLSLTTCESSAPLLESELSSLDISSLTDVTMSSSMLSNSTLSLQQSECLLASESNITSSELSLITASDCGTLVGSFPSETFPSAACSSETISSETYPCDTYPKCRESGDLMSSSVHSLPSRLTLKDRSSASLLRPVLLSSGSLVLLPRRPSLVSPPSVSSASSQGHFKWEEVGS</sequence>
<protein>
    <submittedName>
        <fullName evidence="2">Uncharacterized protein</fullName>
    </submittedName>
</protein>
<dbReference type="Proteomes" id="UP000283509">
    <property type="component" value="Unassembled WGS sequence"/>
</dbReference>
<evidence type="ECO:0000256" key="1">
    <source>
        <dbReference type="SAM" id="MobiDB-lite"/>
    </source>
</evidence>
<feature type="region of interest" description="Disordered" evidence="1">
    <location>
        <begin position="1"/>
        <end position="33"/>
    </location>
</feature>
<feature type="compositionally biased region" description="Low complexity" evidence="1">
    <location>
        <begin position="64"/>
        <end position="78"/>
    </location>
</feature>
<name>A0A423U742_PENVA</name>
<accession>A0A423U742</accession>
<evidence type="ECO:0000313" key="3">
    <source>
        <dbReference type="Proteomes" id="UP000283509"/>
    </source>
</evidence>
<dbReference type="EMBL" id="QCYY01000530">
    <property type="protein sequence ID" value="ROT84543.1"/>
    <property type="molecule type" value="Genomic_DNA"/>
</dbReference>
<feature type="region of interest" description="Disordered" evidence="1">
    <location>
        <begin position="57"/>
        <end position="82"/>
    </location>
</feature>
<reference evidence="2 3" key="2">
    <citation type="submission" date="2019-01" db="EMBL/GenBank/DDBJ databases">
        <title>The decoding of complex shrimp genome reveals the adaptation for benthos swimmer, frequently molting mechanism and breeding impact on genome.</title>
        <authorList>
            <person name="Sun Y."/>
            <person name="Gao Y."/>
            <person name="Yu Y."/>
        </authorList>
    </citation>
    <scope>NUCLEOTIDE SEQUENCE [LARGE SCALE GENOMIC DNA]</scope>
    <source>
        <tissue evidence="2">Muscle</tissue>
    </source>
</reference>
<organism evidence="2 3">
    <name type="scientific">Penaeus vannamei</name>
    <name type="common">Whiteleg shrimp</name>
    <name type="synonym">Litopenaeus vannamei</name>
    <dbReference type="NCBI Taxonomy" id="6689"/>
    <lineage>
        <taxon>Eukaryota</taxon>
        <taxon>Metazoa</taxon>
        <taxon>Ecdysozoa</taxon>
        <taxon>Arthropoda</taxon>
        <taxon>Crustacea</taxon>
        <taxon>Multicrustacea</taxon>
        <taxon>Malacostraca</taxon>
        <taxon>Eumalacostraca</taxon>
        <taxon>Eucarida</taxon>
        <taxon>Decapoda</taxon>
        <taxon>Dendrobranchiata</taxon>
        <taxon>Penaeoidea</taxon>
        <taxon>Penaeidae</taxon>
        <taxon>Penaeus</taxon>
    </lineage>
</organism>
<gene>
    <name evidence="2" type="ORF">C7M84_022271</name>
</gene>
<feature type="compositionally biased region" description="Polar residues" evidence="1">
    <location>
        <begin position="16"/>
        <end position="26"/>
    </location>
</feature>
<feature type="region of interest" description="Disordered" evidence="1">
    <location>
        <begin position="424"/>
        <end position="447"/>
    </location>
</feature>
<dbReference type="AlphaFoldDB" id="A0A423U742"/>
<reference evidence="2 3" key="1">
    <citation type="submission" date="2018-04" db="EMBL/GenBank/DDBJ databases">
        <authorList>
            <person name="Zhang X."/>
            <person name="Yuan J."/>
            <person name="Li F."/>
            <person name="Xiang J."/>
        </authorList>
    </citation>
    <scope>NUCLEOTIDE SEQUENCE [LARGE SCALE GENOMIC DNA]</scope>
    <source>
        <tissue evidence="2">Muscle</tissue>
    </source>
</reference>
<keyword evidence="3" id="KW-1185">Reference proteome</keyword>
<dbReference type="OrthoDB" id="6372445at2759"/>
<feature type="compositionally biased region" description="Low complexity" evidence="1">
    <location>
        <begin position="424"/>
        <end position="436"/>
    </location>
</feature>
<evidence type="ECO:0000313" key="2">
    <source>
        <dbReference type="EMBL" id="ROT84543.1"/>
    </source>
</evidence>
<proteinExistence type="predicted"/>
<comment type="caution">
    <text evidence="2">The sequence shown here is derived from an EMBL/GenBank/DDBJ whole genome shotgun (WGS) entry which is preliminary data.</text>
</comment>